<organism evidence="1">
    <name type="scientific">Lutzomyia longipalpis</name>
    <name type="common">Sand fly</name>
    <dbReference type="NCBI Taxonomy" id="7200"/>
    <lineage>
        <taxon>Eukaryota</taxon>
        <taxon>Metazoa</taxon>
        <taxon>Ecdysozoa</taxon>
        <taxon>Arthropoda</taxon>
        <taxon>Hexapoda</taxon>
        <taxon>Insecta</taxon>
        <taxon>Pterygota</taxon>
        <taxon>Neoptera</taxon>
        <taxon>Endopterygota</taxon>
        <taxon>Diptera</taxon>
        <taxon>Nematocera</taxon>
        <taxon>Psychodoidea</taxon>
        <taxon>Psychodidae</taxon>
        <taxon>Lutzomyia</taxon>
        <taxon>Lutzomyia</taxon>
    </lineage>
</organism>
<proteinExistence type="predicted"/>
<name>A0A7G3AMI2_LUTLO</name>
<dbReference type="EMBL" id="GITU01004754">
    <property type="protein sequence ID" value="MBC1173457.1"/>
    <property type="molecule type" value="Transcribed_RNA"/>
</dbReference>
<evidence type="ECO:0000313" key="1">
    <source>
        <dbReference type="EMBL" id="MBC1173457.1"/>
    </source>
</evidence>
<sequence>MQQLFRGCRRVFVLSASGVIPVSMASQPNNRQTIQVVPCPPGGRTVRTHVTPGNLTGTLQGAIKVAAAAGATQAQQQQALITAFQNQQNQRQNCLPCGSSGVVLGVPRGCGGSACCGGECSTESQ</sequence>
<dbReference type="VEuPathDB" id="VectorBase:LLONM1_007933"/>
<accession>A0A7G3AMI2</accession>
<reference evidence="1" key="1">
    <citation type="journal article" date="2020" name="BMC">
        <title>Leishmania infection induces a limited differential gene expression in the sand fly midgut.</title>
        <authorList>
            <person name="Coutinho-Abreu I.V."/>
            <person name="Serafim T.D."/>
            <person name="Meneses C."/>
            <person name="Kamhawi S."/>
            <person name="Oliveira F."/>
            <person name="Valenzuela J.G."/>
        </authorList>
    </citation>
    <scope>NUCLEOTIDE SEQUENCE</scope>
    <source>
        <strain evidence="1">Jacobina</strain>
        <tissue evidence="1">Midgut</tissue>
    </source>
</reference>
<dbReference type="AlphaFoldDB" id="A0A7G3AMI2"/>
<protein>
    <submittedName>
        <fullName evidence="1">Putative secreted protein</fullName>
    </submittedName>
</protein>